<dbReference type="EMBL" id="LT603716">
    <property type="protein sequence ID" value="SCA95987.1"/>
    <property type="molecule type" value="Genomic_DNA"/>
</dbReference>
<evidence type="ECO:0000256" key="1">
    <source>
        <dbReference type="SAM" id="Phobius"/>
    </source>
</evidence>
<protein>
    <submittedName>
        <fullName evidence="2">Polysaccharide polymerase protein</fullName>
    </submittedName>
</protein>
<name>A0A1C3SZG9_KLEPN</name>
<organism evidence="2">
    <name type="scientific">Klebsiella pneumoniae</name>
    <dbReference type="NCBI Taxonomy" id="573"/>
    <lineage>
        <taxon>Bacteria</taxon>
        <taxon>Pseudomonadati</taxon>
        <taxon>Pseudomonadota</taxon>
        <taxon>Gammaproteobacteria</taxon>
        <taxon>Enterobacterales</taxon>
        <taxon>Enterobacteriaceae</taxon>
        <taxon>Klebsiella/Raoultella group</taxon>
        <taxon>Klebsiella</taxon>
        <taxon>Klebsiella pneumoniae complex</taxon>
    </lineage>
</organism>
<feature type="transmembrane region" description="Helical" evidence="1">
    <location>
        <begin position="200"/>
        <end position="227"/>
    </location>
</feature>
<dbReference type="AlphaFoldDB" id="A0A1C3SZG9"/>
<feature type="transmembrane region" description="Helical" evidence="1">
    <location>
        <begin position="236"/>
        <end position="261"/>
    </location>
</feature>
<reference evidence="2" key="2">
    <citation type="submission" date="2016-08" db="EMBL/GenBank/DDBJ databases">
        <title>Klebsiella loci capsule.</title>
        <authorList>
            <person name="Holt K.E."/>
            <person name="Thomson N.R."/>
        </authorList>
    </citation>
    <scope>NUCLEOTIDE SEQUENCE</scope>
    <source>
        <strain evidence="2">INF156</strain>
    </source>
</reference>
<evidence type="ECO:0000313" key="2">
    <source>
        <dbReference type="EMBL" id="SCA95987.1"/>
    </source>
</evidence>
<feature type="transmembrane region" description="Helical" evidence="1">
    <location>
        <begin position="166"/>
        <end position="194"/>
    </location>
</feature>
<feature type="transmembrane region" description="Helical" evidence="1">
    <location>
        <begin position="12"/>
        <end position="44"/>
    </location>
</feature>
<proteinExistence type="predicted"/>
<keyword evidence="1" id="KW-0812">Transmembrane</keyword>
<feature type="transmembrane region" description="Helical" evidence="1">
    <location>
        <begin position="50"/>
        <end position="67"/>
    </location>
</feature>
<feature type="transmembrane region" description="Helical" evidence="1">
    <location>
        <begin position="127"/>
        <end position="145"/>
    </location>
</feature>
<reference evidence="2" key="1">
    <citation type="submission" date="2016-07" db="EMBL/GenBank/DDBJ databases">
        <authorList>
            <person name="Informatics P."/>
        </authorList>
    </citation>
    <scope>NUCLEOTIDE SEQUENCE</scope>
    <source>
        <strain evidence="2">INF156</strain>
    </source>
</reference>
<feature type="transmembrane region" description="Helical" evidence="1">
    <location>
        <begin position="281"/>
        <end position="298"/>
    </location>
</feature>
<dbReference type="RefSeq" id="WP_074189167.1">
    <property type="nucleotide sequence ID" value="NZ_BIGN01000034.1"/>
</dbReference>
<gene>
    <name evidence="2" type="primary">wzy</name>
    <name evidence="2" type="synonym">KL140_00007</name>
</gene>
<feature type="transmembrane region" description="Helical" evidence="1">
    <location>
        <begin position="357"/>
        <end position="376"/>
    </location>
</feature>
<dbReference type="InterPro" id="IPR049458">
    <property type="entry name" value="EpsG-like"/>
</dbReference>
<sequence length="400" mass="46413">MLDERIRIFKLLFNLISISVFIIFSGISPVLGFYVVLFCLALNFGTVAQYRYVASLIAIFCCTFIISSRNFESGLQQDDFANIYYLVYNRMQNGDSIFYDQFSGGVEFFLPLYFKIIGYIFDIQNPVYIMASVSGLCLLLFYVWLERYGLEGIERSKKSLCVASSLGLLVFLVTTQNMRQAISCVFLLYAITFFVRKQKILFSIFFILAIVSHTTSVLVFALFIIFLQGSNFQKKLILFIGFIALLIFNALISFIIAHGLLGAATYKLMFYTTIASDGYNLGYLKFFIIMCMASYFFFSDKFKNYKSLIWYGSLLYAILIPIPILSQRLLLLLVAFLNGYLMFFSFYKILNVYRFILIIYFIYRMITIGPLFSSYGEEGAFMDLWYSYPWIGNSLFYYVR</sequence>
<feature type="transmembrane region" description="Helical" evidence="1">
    <location>
        <begin position="98"/>
        <end position="121"/>
    </location>
</feature>
<dbReference type="Pfam" id="PF14897">
    <property type="entry name" value="EpsG"/>
    <property type="match status" value="1"/>
</dbReference>
<keyword evidence="1" id="KW-0472">Membrane</keyword>
<keyword evidence="1" id="KW-1133">Transmembrane helix</keyword>
<feature type="transmembrane region" description="Helical" evidence="1">
    <location>
        <begin position="305"/>
        <end position="324"/>
    </location>
</feature>
<accession>A0A1C3SZG9</accession>